<evidence type="ECO:0000256" key="2">
    <source>
        <dbReference type="ARBA" id="ARBA00006611"/>
    </source>
</evidence>
<evidence type="ECO:0000313" key="8">
    <source>
        <dbReference type="EMBL" id="SGZ02017.1"/>
    </source>
</evidence>
<dbReference type="GO" id="GO:0005737">
    <property type="term" value="C:cytoplasm"/>
    <property type="evidence" value="ECO:0007669"/>
    <property type="project" value="UniProtKB-SubCell"/>
</dbReference>
<dbReference type="AlphaFoldDB" id="A0A1K9ZSE4"/>
<dbReference type="SUPFAM" id="SSF160246">
    <property type="entry name" value="EspE N-terminal domain-like"/>
    <property type="match status" value="1"/>
</dbReference>
<dbReference type="CDD" id="cd01129">
    <property type="entry name" value="PulE-GspE-like"/>
    <property type="match status" value="1"/>
</dbReference>
<keyword evidence="9" id="KW-1185">Reference proteome</keyword>
<dbReference type="Pfam" id="PF00437">
    <property type="entry name" value="T2SSE"/>
    <property type="match status" value="1"/>
</dbReference>
<keyword evidence="4" id="KW-0547">Nucleotide-binding</keyword>
<keyword evidence="3" id="KW-0963">Cytoplasm</keyword>
<comment type="subcellular location">
    <subcellularLocation>
        <location evidence="1">Cytoplasm</location>
    </subcellularLocation>
</comment>
<keyword evidence="5" id="KW-0067">ATP-binding</keyword>
<organism evidence="8 10">
    <name type="scientific">Moritella viscosa</name>
    <dbReference type="NCBI Taxonomy" id="80854"/>
    <lineage>
        <taxon>Bacteria</taxon>
        <taxon>Pseudomonadati</taxon>
        <taxon>Pseudomonadota</taxon>
        <taxon>Gammaproteobacteria</taxon>
        <taxon>Alteromonadales</taxon>
        <taxon>Moritellaceae</taxon>
        <taxon>Moritella</taxon>
    </lineage>
</organism>
<evidence type="ECO:0000313" key="7">
    <source>
        <dbReference type="EMBL" id="SGY92036.1"/>
    </source>
</evidence>
<evidence type="ECO:0000313" key="10">
    <source>
        <dbReference type="Proteomes" id="UP000183794"/>
    </source>
</evidence>
<dbReference type="GO" id="GO:0005524">
    <property type="term" value="F:ATP binding"/>
    <property type="evidence" value="ECO:0007669"/>
    <property type="project" value="UniProtKB-KW"/>
</dbReference>
<reference evidence="8 10" key="2">
    <citation type="submission" date="2016-11" db="EMBL/GenBank/DDBJ databases">
        <authorList>
            <person name="Jaros S."/>
            <person name="Januszkiewicz K."/>
            <person name="Wedrychowicz H."/>
        </authorList>
    </citation>
    <scope>NUCLEOTIDE SEQUENCE [LARGE SCALE GENOMIC DNA]</scope>
    <source>
        <strain evidence="8">NVI 5450</strain>
    </source>
</reference>
<evidence type="ECO:0000256" key="4">
    <source>
        <dbReference type="ARBA" id="ARBA00022741"/>
    </source>
</evidence>
<evidence type="ECO:0000256" key="5">
    <source>
        <dbReference type="ARBA" id="ARBA00022840"/>
    </source>
</evidence>
<evidence type="ECO:0000256" key="1">
    <source>
        <dbReference type="ARBA" id="ARBA00004496"/>
    </source>
</evidence>
<dbReference type="PROSITE" id="PS00662">
    <property type="entry name" value="T2SP_E"/>
    <property type="match status" value="1"/>
</dbReference>
<gene>
    <name evidence="7" type="ORF">MT2528_2300</name>
    <name evidence="8" type="ORF">NVI5450_2500</name>
</gene>
<dbReference type="InterPro" id="IPR001482">
    <property type="entry name" value="T2SS/T4SS_dom"/>
</dbReference>
<dbReference type="Gene3D" id="3.30.450.90">
    <property type="match status" value="1"/>
</dbReference>
<dbReference type="Proteomes" id="UP000182660">
    <property type="component" value="Unassembled WGS sequence"/>
</dbReference>
<dbReference type="Gene3D" id="3.40.50.300">
    <property type="entry name" value="P-loop containing nucleotide triphosphate hydrolases"/>
    <property type="match status" value="1"/>
</dbReference>
<evidence type="ECO:0000313" key="9">
    <source>
        <dbReference type="Proteomes" id="UP000182660"/>
    </source>
</evidence>
<dbReference type="Pfam" id="PF05157">
    <property type="entry name" value="MshEN"/>
    <property type="match status" value="1"/>
</dbReference>
<dbReference type="GO" id="GO:0016887">
    <property type="term" value="F:ATP hydrolysis activity"/>
    <property type="evidence" value="ECO:0007669"/>
    <property type="project" value="InterPro"/>
</dbReference>
<feature type="domain" description="Bacterial type II secretion system protein E" evidence="6">
    <location>
        <begin position="376"/>
        <end position="390"/>
    </location>
</feature>
<dbReference type="PANTHER" id="PTHR30258:SF1">
    <property type="entry name" value="PROTEIN TRANSPORT PROTEIN HOFB HOMOLOG"/>
    <property type="match status" value="1"/>
</dbReference>
<dbReference type="GO" id="GO:0009297">
    <property type="term" value="P:pilus assembly"/>
    <property type="evidence" value="ECO:0007669"/>
    <property type="project" value="InterPro"/>
</dbReference>
<dbReference type="NCBIfam" id="TIGR02538">
    <property type="entry name" value="type_IV_pilB"/>
    <property type="match status" value="1"/>
</dbReference>
<dbReference type="GO" id="GO:0005886">
    <property type="term" value="C:plasma membrane"/>
    <property type="evidence" value="ECO:0007669"/>
    <property type="project" value="TreeGrafter"/>
</dbReference>
<evidence type="ECO:0000259" key="6">
    <source>
        <dbReference type="PROSITE" id="PS00662"/>
    </source>
</evidence>
<accession>A0A1K9ZSE4</accession>
<dbReference type="InterPro" id="IPR007831">
    <property type="entry name" value="T2SS_GspE_N"/>
</dbReference>
<reference evidence="7 9" key="1">
    <citation type="submission" date="2016-11" db="EMBL/GenBank/DDBJ databases">
        <authorList>
            <person name="Klemetsen T."/>
        </authorList>
    </citation>
    <scope>NUCLEOTIDE SEQUENCE [LARGE SCALE GENOMIC DNA]</scope>
    <source>
        <strain evidence="7">MT 2528</strain>
    </source>
</reference>
<dbReference type="InterPro" id="IPR037257">
    <property type="entry name" value="T2SS_E_N_sf"/>
</dbReference>
<dbReference type="EMBL" id="FPLJ01000052">
    <property type="protein sequence ID" value="SGY92036.1"/>
    <property type="molecule type" value="Genomic_DNA"/>
</dbReference>
<dbReference type="InterPro" id="IPR013374">
    <property type="entry name" value="ATPase_typ4_pilus-assembl_PilB"/>
</dbReference>
<dbReference type="PANTHER" id="PTHR30258">
    <property type="entry name" value="TYPE II SECRETION SYSTEM PROTEIN GSPE-RELATED"/>
    <property type="match status" value="1"/>
</dbReference>
<protein>
    <submittedName>
        <fullName evidence="8">Type IV pilus biogenesis protein PilB</fullName>
    </submittedName>
</protein>
<dbReference type="Proteomes" id="UP000183794">
    <property type="component" value="Unassembled WGS sequence"/>
</dbReference>
<dbReference type="InterPro" id="IPR027417">
    <property type="entry name" value="P-loop_NTPase"/>
</dbReference>
<dbReference type="EMBL" id="FPLD01000066">
    <property type="protein sequence ID" value="SGZ02017.1"/>
    <property type="molecule type" value="Genomic_DNA"/>
</dbReference>
<proteinExistence type="inferred from homology"/>
<dbReference type="Gene3D" id="3.30.300.160">
    <property type="entry name" value="Type II secretion system, protein E, N-terminal domain"/>
    <property type="match status" value="1"/>
</dbReference>
<dbReference type="FunFam" id="3.30.450.90:FF:000001">
    <property type="entry name" value="Type II secretion system ATPase GspE"/>
    <property type="match status" value="1"/>
</dbReference>
<comment type="similarity">
    <text evidence="2">Belongs to the GSP E family.</text>
</comment>
<dbReference type="SUPFAM" id="SSF52540">
    <property type="entry name" value="P-loop containing nucleoside triphosphate hydrolases"/>
    <property type="match status" value="1"/>
</dbReference>
<sequence>MAHSLVAHSYLAAEEIPQLLQSAKQEGKSFTTYLVDNNIINSQMLAQLLEREYGVPLLDLDTFNLEEIPDNLINEKLIDKHHALPIYVQGQTLYLAMSDPTNVIALEEFSFSFGLHTEVLLIDELQLQKALEAVLENDIDALGDLNDASIDDLEVDKNESRLEQENNNGADDAPIVKFVNKILLDAIKKGASDIHFEPYEFKYRVRFRIDGILHEMVSPPVNLAMRFSARLKVMAQLDIAERRVPQDGRIKLRLSKNKSVDLRVSTLPTMWGEKVVMRLLDSNQASLNIDILGYDDKQKALYLKALQKPQGMILITGPTGSGKTVSLYSGLNILNTVERNISTAEDPIEINLTGINQVQINLKAGLTFPSALRSFLRQDPDVVMVGEIRDIETAEISIKAAQTGHLVLSTLHTNSAAETLTRLSNMGVPAYNIGSSVSLIIAQRLSRRLCNECKQLEDIPAIELAKLGFSQQQINDGITSFKAIGCNQCTKGYKGRVGIYEVMPMSDKIARMILTGSNSLELSERAQQEGMNTLRQSALKKVIDGVTSLLEVERITNH</sequence>
<name>A0A1K9ZSE4_9GAMM</name>
<dbReference type="FunFam" id="3.40.50.300:FF:000398">
    <property type="entry name" value="Type IV pilus assembly ATPase PilB"/>
    <property type="match status" value="1"/>
</dbReference>
<evidence type="ECO:0000256" key="3">
    <source>
        <dbReference type="ARBA" id="ARBA00022490"/>
    </source>
</evidence>